<evidence type="ECO:0000313" key="2">
    <source>
        <dbReference type="EMBL" id="OWZ21981.1"/>
    </source>
</evidence>
<organism evidence="2 3">
    <name type="scientific">Phytophthora megakarya</name>
    <dbReference type="NCBI Taxonomy" id="4795"/>
    <lineage>
        <taxon>Eukaryota</taxon>
        <taxon>Sar</taxon>
        <taxon>Stramenopiles</taxon>
        <taxon>Oomycota</taxon>
        <taxon>Peronosporomycetes</taxon>
        <taxon>Peronosporales</taxon>
        <taxon>Peronosporaceae</taxon>
        <taxon>Phytophthora</taxon>
    </lineage>
</organism>
<sequence length="184" mass="20601">MMTVPGRYGPPTVTQNANGNDDRPICQVDKASLRALSKLVRVSCLTLESTIRLWRGQTAADPRPNKAFSPDHFVWLLHGMNYSHMCYRQSIRVGVQHPFRKDHDLPRRRFVKRNHKSATVMEIALLGSVENIQISPFECVPGAGVDRQMEARVIHDLSYPHGASINDQSGPADLSLSPMSQSEL</sequence>
<comment type="caution">
    <text evidence="2">The sequence shown here is derived from an EMBL/GenBank/DDBJ whole genome shotgun (WGS) entry which is preliminary data.</text>
</comment>
<evidence type="ECO:0000256" key="1">
    <source>
        <dbReference type="SAM" id="MobiDB-lite"/>
    </source>
</evidence>
<protein>
    <submittedName>
        <fullName evidence="2">Uncharacterized protein</fullName>
    </submittedName>
</protein>
<feature type="region of interest" description="Disordered" evidence="1">
    <location>
        <begin position="165"/>
        <end position="184"/>
    </location>
</feature>
<dbReference type="EMBL" id="NBNE01000172">
    <property type="protein sequence ID" value="OWZ21981.1"/>
    <property type="molecule type" value="Genomic_DNA"/>
</dbReference>
<dbReference type="AlphaFoldDB" id="A0A225WWI6"/>
<evidence type="ECO:0000313" key="3">
    <source>
        <dbReference type="Proteomes" id="UP000198211"/>
    </source>
</evidence>
<keyword evidence="3" id="KW-1185">Reference proteome</keyword>
<gene>
    <name evidence="2" type="ORF">PHMEG_0003378</name>
</gene>
<name>A0A225WWI6_9STRA</name>
<accession>A0A225WWI6</accession>
<proteinExistence type="predicted"/>
<feature type="region of interest" description="Disordered" evidence="1">
    <location>
        <begin position="1"/>
        <end position="22"/>
    </location>
</feature>
<reference evidence="3" key="1">
    <citation type="submission" date="2017-03" db="EMBL/GenBank/DDBJ databases">
        <title>Phytopthora megakarya and P. palmivora, two closely related causual agents of cacao black pod achieved similar genome size and gene model numbers by different mechanisms.</title>
        <authorList>
            <person name="Ali S."/>
            <person name="Shao J."/>
            <person name="Larry D.J."/>
            <person name="Kronmiller B."/>
            <person name="Shen D."/>
            <person name="Strem M.D."/>
            <person name="Melnick R.L."/>
            <person name="Guiltinan M.J."/>
            <person name="Tyler B.M."/>
            <person name="Meinhardt L.W."/>
            <person name="Bailey B.A."/>
        </authorList>
    </citation>
    <scope>NUCLEOTIDE SEQUENCE [LARGE SCALE GENOMIC DNA]</scope>
    <source>
        <strain evidence="3">zdho120</strain>
    </source>
</reference>
<dbReference type="Proteomes" id="UP000198211">
    <property type="component" value="Unassembled WGS sequence"/>
</dbReference>